<organism evidence="1 2">
    <name type="scientific">Candidozyma auris</name>
    <name type="common">Yeast</name>
    <name type="synonym">Candida auris</name>
    <dbReference type="NCBI Taxonomy" id="498019"/>
    <lineage>
        <taxon>Eukaryota</taxon>
        <taxon>Fungi</taxon>
        <taxon>Dikarya</taxon>
        <taxon>Ascomycota</taxon>
        <taxon>Saccharomycotina</taxon>
        <taxon>Pichiomycetes</taxon>
        <taxon>Metschnikowiaceae</taxon>
        <taxon>Candidozyma</taxon>
    </lineage>
</organism>
<evidence type="ECO:0000313" key="2">
    <source>
        <dbReference type="Proteomes" id="UP000037122"/>
    </source>
</evidence>
<sequence length="71" mass="8078">MNDRSAWIIFYPLKCQNINLLLATQKGKDMILVRPATDNASATETSRYEHFAKDRTKQSGTYAANPRSQVM</sequence>
<name>A0A0L0NZ92_CANAR</name>
<dbReference type="AlphaFoldDB" id="A0A0L0NZ92"/>
<dbReference type="EMBL" id="LGST01000023">
    <property type="protein sequence ID" value="KND99476.1"/>
    <property type="molecule type" value="Genomic_DNA"/>
</dbReference>
<dbReference type="VEuPathDB" id="FungiDB:QG37_03613"/>
<evidence type="ECO:0000313" key="1">
    <source>
        <dbReference type="EMBL" id="KND99476.1"/>
    </source>
</evidence>
<gene>
    <name evidence="1" type="ORF">QG37_03613</name>
</gene>
<protein>
    <submittedName>
        <fullName evidence="1">Uncharacterized protein</fullName>
    </submittedName>
</protein>
<accession>A0A0L0NZ92</accession>
<dbReference type="Proteomes" id="UP000037122">
    <property type="component" value="Unassembled WGS sequence"/>
</dbReference>
<proteinExistence type="predicted"/>
<reference evidence="2" key="1">
    <citation type="journal article" date="2015" name="BMC Genomics">
        <title>Draft genome of a commonly misdiagnosed multidrug resistant pathogen Candida auris.</title>
        <authorList>
            <person name="Chatterjee S."/>
            <person name="Alampalli S.V."/>
            <person name="Nageshan R.K."/>
            <person name="Chettiar S.T."/>
            <person name="Joshi S."/>
            <person name="Tatu U.S."/>
        </authorList>
    </citation>
    <scope>NUCLEOTIDE SEQUENCE [LARGE SCALE GENOMIC DNA]</scope>
    <source>
        <strain evidence="2">6684</strain>
    </source>
</reference>
<comment type="caution">
    <text evidence="1">The sequence shown here is derived from an EMBL/GenBank/DDBJ whole genome shotgun (WGS) entry which is preliminary data.</text>
</comment>